<dbReference type="GO" id="GO:0000155">
    <property type="term" value="F:phosphorelay sensor kinase activity"/>
    <property type="evidence" value="ECO:0007669"/>
    <property type="project" value="InterPro"/>
</dbReference>
<dbReference type="InterPro" id="IPR036890">
    <property type="entry name" value="HATPase_C_sf"/>
</dbReference>
<dbReference type="PANTHER" id="PTHR45528">
    <property type="entry name" value="SENSOR HISTIDINE KINASE CPXA"/>
    <property type="match status" value="1"/>
</dbReference>
<dbReference type="Pfam" id="PF00512">
    <property type="entry name" value="HisKA"/>
    <property type="match status" value="1"/>
</dbReference>
<comment type="subcellular location">
    <subcellularLocation>
        <location evidence="2">Cell membrane</location>
        <topology evidence="2">Multi-pass membrane protein</topology>
    </subcellularLocation>
</comment>
<evidence type="ECO:0000313" key="17">
    <source>
        <dbReference type="Proteomes" id="UP000198850"/>
    </source>
</evidence>
<organism evidence="16 17">
    <name type="scientific">Pedobacter hartonius</name>
    <dbReference type="NCBI Taxonomy" id="425514"/>
    <lineage>
        <taxon>Bacteria</taxon>
        <taxon>Pseudomonadati</taxon>
        <taxon>Bacteroidota</taxon>
        <taxon>Sphingobacteriia</taxon>
        <taxon>Sphingobacteriales</taxon>
        <taxon>Sphingobacteriaceae</taxon>
        <taxon>Pedobacter</taxon>
    </lineage>
</organism>
<feature type="transmembrane region" description="Helical" evidence="14">
    <location>
        <begin position="12"/>
        <end position="31"/>
    </location>
</feature>
<evidence type="ECO:0000256" key="5">
    <source>
        <dbReference type="ARBA" id="ARBA00022553"/>
    </source>
</evidence>
<evidence type="ECO:0000256" key="13">
    <source>
        <dbReference type="ARBA" id="ARBA00023136"/>
    </source>
</evidence>
<accession>A0A1H4E203</accession>
<dbReference type="PROSITE" id="PS50109">
    <property type="entry name" value="HIS_KIN"/>
    <property type="match status" value="1"/>
</dbReference>
<dbReference type="SMART" id="SM00388">
    <property type="entry name" value="HisKA"/>
    <property type="match status" value="1"/>
</dbReference>
<feature type="transmembrane region" description="Helical" evidence="14">
    <location>
        <begin position="133"/>
        <end position="151"/>
    </location>
</feature>
<dbReference type="InterPro" id="IPR003594">
    <property type="entry name" value="HATPase_dom"/>
</dbReference>
<dbReference type="Proteomes" id="UP000198850">
    <property type="component" value="Unassembled WGS sequence"/>
</dbReference>
<evidence type="ECO:0000256" key="10">
    <source>
        <dbReference type="ARBA" id="ARBA00022840"/>
    </source>
</evidence>
<keyword evidence="7 14" id="KW-0812">Transmembrane</keyword>
<dbReference type="EC" id="2.7.13.3" evidence="3"/>
<dbReference type="STRING" id="425514.SAMN05443550_105203"/>
<keyword evidence="9 16" id="KW-0418">Kinase</keyword>
<dbReference type="InterPro" id="IPR005467">
    <property type="entry name" value="His_kinase_dom"/>
</dbReference>
<dbReference type="OrthoDB" id="1522504at2"/>
<protein>
    <recommendedName>
        <fullName evidence="3">histidine kinase</fullName>
        <ecNumber evidence="3">2.7.13.3</ecNumber>
    </recommendedName>
</protein>
<gene>
    <name evidence="16" type="ORF">SAMN05443550_105203</name>
</gene>
<dbReference type="InterPro" id="IPR003661">
    <property type="entry name" value="HisK_dim/P_dom"/>
</dbReference>
<dbReference type="CDD" id="cd00082">
    <property type="entry name" value="HisKA"/>
    <property type="match status" value="1"/>
</dbReference>
<keyword evidence="13 14" id="KW-0472">Membrane</keyword>
<evidence type="ECO:0000256" key="3">
    <source>
        <dbReference type="ARBA" id="ARBA00012438"/>
    </source>
</evidence>
<evidence type="ECO:0000256" key="11">
    <source>
        <dbReference type="ARBA" id="ARBA00022989"/>
    </source>
</evidence>
<name>A0A1H4E203_9SPHI</name>
<dbReference type="InterPro" id="IPR036097">
    <property type="entry name" value="HisK_dim/P_sf"/>
</dbReference>
<dbReference type="InterPro" id="IPR050398">
    <property type="entry name" value="HssS/ArlS-like"/>
</dbReference>
<evidence type="ECO:0000256" key="6">
    <source>
        <dbReference type="ARBA" id="ARBA00022679"/>
    </source>
</evidence>
<keyword evidence="11 14" id="KW-1133">Transmembrane helix</keyword>
<dbReference type="RefSeq" id="WP_090556701.1">
    <property type="nucleotide sequence ID" value="NZ_FNRA01000005.1"/>
</dbReference>
<evidence type="ECO:0000256" key="12">
    <source>
        <dbReference type="ARBA" id="ARBA00023012"/>
    </source>
</evidence>
<feature type="domain" description="Histidine kinase" evidence="15">
    <location>
        <begin position="218"/>
        <end position="420"/>
    </location>
</feature>
<evidence type="ECO:0000259" key="15">
    <source>
        <dbReference type="PROSITE" id="PS50109"/>
    </source>
</evidence>
<evidence type="ECO:0000256" key="9">
    <source>
        <dbReference type="ARBA" id="ARBA00022777"/>
    </source>
</evidence>
<keyword evidence="5" id="KW-0597">Phosphoprotein</keyword>
<evidence type="ECO:0000256" key="2">
    <source>
        <dbReference type="ARBA" id="ARBA00004651"/>
    </source>
</evidence>
<keyword evidence="6" id="KW-0808">Transferase</keyword>
<evidence type="ECO:0000256" key="14">
    <source>
        <dbReference type="SAM" id="Phobius"/>
    </source>
</evidence>
<dbReference type="SUPFAM" id="SSF47384">
    <property type="entry name" value="Homodimeric domain of signal transducing histidine kinase"/>
    <property type="match status" value="1"/>
</dbReference>
<evidence type="ECO:0000256" key="7">
    <source>
        <dbReference type="ARBA" id="ARBA00022692"/>
    </source>
</evidence>
<comment type="catalytic activity">
    <reaction evidence="1">
        <text>ATP + protein L-histidine = ADP + protein N-phospho-L-histidine.</text>
        <dbReference type="EC" id="2.7.13.3"/>
    </reaction>
</comment>
<dbReference type="EMBL" id="FNRA01000005">
    <property type="protein sequence ID" value="SEA78809.1"/>
    <property type="molecule type" value="Genomic_DNA"/>
</dbReference>
<dbReference type="Pfam" id="PF02518">
    <property type="entry name" value="HATPase_c"/>
    <property type="match status" value="1"/>
</dbReference>
<sequence>MGVKLFTKYNRISMGAMAVLFLIVGVVYDVLLSQVLVHEVDEALGKYENQVHKYVSKNDSLPIFKNFEEVQVEYRLTDRYREKKIRQAFIYNRDDRKSETFRLIVFSQRVNGVWYEITVAKPLEGTKLLTRTLVYSTLVILLLMISISVLLNRSILKKLWQPFYKSMNEMKGFKLGSQQEPVLPETDIEEFSMMNAILSGTISGAKNDYRILKEFTENASHEIQTPLAIIRSKLDLVIQDEGLSEGQSDSLKSAFAAVSRLSRLNQSLLLLAKIENQQFTYVEQINLKDKLDEKLQQFNEFWDGNHITVITDLQDAGITANPELIDILLNNLLSNSGRHNAENGKILITLIPGKLEIANTAKQHSLDTKRLFDRFYKESQYSKSNGLGLSIVKQICEHSGLNIRYAFADQKHVFTFEWAV</sequence>
<evidence type="ECO:0000256" key="8">
    <source>
        <dbReference type="ARBA" id="ARBA00022741"/>
    </source>
</evidence>
<dbReference type="Gene3D" id="3.30.565.10">
    <property type="entry name" value="Histidine kinase-like ATPase, C-terminal domain"/>
    <property type="match status" value="1"/>
</dbReference>
<keyword evidence="17" id="KW-1185">Reference proteome</keyword>
<proteinExistence type="predicted"/>
<evidence type="ECO:0000256" key="1">
    <source>
        <dbReference type="ARBA" id="ARBA00000085"/>
    </source>
</evidence>
<evidence type="ECO:0000256" key="4">
    <source>
        <dbReference type="ARBA" id="ARBA00022475"/>
    </source>
</evidence>
<dbReference type="PANTHER" id="PTHR45528:SF1">
    <property type="entry name" value="SENSOR HISTIDINE KINASE CPXA"/>
    <property type="match status" value="1"/>
</dbReference>
<dbReference type="GO" id="GO:0005886">
    <property type="term" value="C:plasma membrane"/>
    <property type="evidence" value="ECO:0007669"/>
    <property type="project" value="UniProtKB-SubCell"/>
</dbReference>
<dbReference type="Gene3D" id="1.10.287.130">
    <property type="match status" value="1"/>
</dbReference>
<keyword evidence="8" id="KW-0547">Nucleotide-binding</keyword>
<keyword evidence="4" id="KW-1003">Cell membrane</keyword>
<dbReference type="GO" id="GO:0005524">
    <property type="term" value="F:ATP binding"/>
    <property type="evidence" value="ECO:0007669"/>
    <property type="project" value="UniProtKB-KW"/>
</dbReference>
<reference evidence="16 17" key="1">
    <citation type="submission" date="2016-10" db="EMBL/GenBank/DDBJ databases">
        <authorList>
            <person name="de Groot N.N."/>
        </authorList>
    </citation>
    <scope>NUCLEOTIDE SEQUENCE [LARGE SCALE GENOMIC DNA]</scope>
    <source>
        <strain evidence="16 17">DSM 19033</strain>
    </source>
</reference>
<evidence type="ECO:0000313" key="16">
    <source>
        <dbReference type="EMBL" id="SEA78809.1"/>
    </source>
</evidence>
<dbReference type="SMART" id="SM00387">
    <property type="entry name" value="HATPase_c"/>
    <property type="match status" value="1"/>
</dbReference>
<keyword evidence="10" id="KW-0067">ATP-binding</keyword>
<dbReference type="SUPFAM" id="SSF55874">
    <property type="entry name" value="ATPase domain of HSP90 chaperone/DNA topoisomerase II/histidine kinase"/>
    <property type="match status" value="1"/>
</dbReference>
<keyword evidence="12" id="KW-0902">Two-component regulatory system</keyword>
<dbReference type="AlphaFoldDB" id="A0A1H4E203"/>